<evidence type="ECO:0000256" key="7">
    <source>
        <dbReference type="ARBA" id="ARBA00022840"/>
    </source>
</evidence>
<evidence type="ECO:0000256" key="4">
    <source>
        <dbReference type="ARBA" id="ARBA00022679"/>
    </source>
</evidence>
<keyword evidence="3 11" id="KW-0028">Amino-acid biosynthesis</keyword>
<evidence type="ECO:0000313" key="12">
    <source>
        <dbReference type="EMBL" id="BAO00782.1"/>
    </source>
</evidence>
<feature type="binding site" evidence="11">
    <location>
        <position position="58"/>
    </location>
    <ligand>
        <name>substrate</name>
    </ligand>
</feature>
<comment type="caution">
    <text evidence="11">Lacks conserved residue(s) required for the propagation of feature annotation.</text>
</comment>
<organism evidence="12 13">
    <name type="scientific">Candidatus Pantoea carbekii</name>
    <dbReference type="NCBI Taxonomy" id="1235990"/>
    <lineage>
        <taxon>Bacteria</taxon>
        <taxon>Pseudomonadati</taxon>
        <taxon>Pseudomonadota</taxon>
        <taxon>Gammaproteobacteria</taxon>
        <taxon>Enterobacterales</taxon>
        <taxon>Erwiniaceae</taxon>
        <taxon>Pantoea</taxon>
    </lineage>
</organism>
<dbReference type="GO" id="GO:0005829">
    <property type="term" value="C:cytosol"/>
    <property type="evidence" value="ECO:0007669"/>
    <property type="project" value="TreeGrafter"/>
</dbReference>
<keyword evidence="9 11" id="KW-0057">Aromatic amino acid biosynthesis</keyword>
<comment type="similarity">
    <text evidence="11">Belongs to the shikimate kinase family.</text>
</comment>
<comment type="cofactor">
    <cofactor evidence="11">
        <name>Mg(2+)</name>
        <dbReference type="ChEBI" id="CHEBI:18420"/>
    </cofactor>
    <text evidence="11">Binds 1 Mg(2+) ion per subunit.</text>
</comment>
<dbReference type="GO" id="GO:0005524">
    <property type="term" value="F:ATP binding"/>
    <property type="evidence" value="ECO:0007669"/>
    <property type="project" value="UniProtKB-UniRule"/>
</dbReference>
<dbReference type="InterPro" id="IPR000623">
    <property type="entry name" value="Shikimate_kinase/TSH1"/>
</dbReference>
<evidence type="ECO:0000256" key="1">
    <source>
        <dbReference type="ARBA" id="ARBA00004842"/>
    </source>
</evidence>
<dbReference type="RefSeq" id="WP_022564801.1">
    <property type="nucleotide sequence ID" value="NZ_CP010907.1"/>
</dbReference>
<comment type="pathway">
    <text evidence="1 11">Metabolic intermediate biosynthesis; chorismate biosynthesis; chorismate from D-erythrose 4-phosphate and phosphoenolpyruvate: step 5/7.</text>
</comment>
<comment type="subcellular location">
    <subcellularLocation>
        <location evidence="11">Cytoplasm</location>
    </subcellularLocation>
</comment>
<dbReference type="PRINTS" id="PR01100">
    <property type="entry name" value="SHIKIMTKNASE"/>
</dbReference>
<keyword evidence="8 11" id="KW-0460">Magnesium</keyword>
<dbReference type="SUPFAM" id="SSF52540">
    <property type="entry name" value="P-loop containing nucleoside triphosphate hydrolases"/>
    <property type="match status" value="1"/>
</dbReference>
<keyword evidence="4 11" id="KW-0808">Transferase</keyword>
<dbReference type="GO" id="GO:0004765">
    <property type="term" value="F:shikimate kinase activity"/>
    <property type="evidence" value="ECO:0007669"/>
    <property type="project" value="UniProtKB-UniRule"/>
</dbReference>
<name>U3U8G1_9GAMM</name>
<dbReference type="GO" id="GO:0008652">
    <property type="term" value="P:amino acid biosynthetic process"/>
    <property type="evidence" value="ECO:0007669"/>
    <property type="project" value="UniProtKB-KW"/>
</dbReference>
<dbReference type="InterPro" id="IPR027417">
    <property type="entry name" value="P-loop_NTPase"/>
</dbReference>
<comment type="subunit">
    <text evidence="11">Monomer.</text>
</comment>
<dbReference type="EMBL" id="AP012554">
    <property type="protein sequence ID" value="BAO00782.1"/>
    <property type="molecule type" value="Genomic_DNA"/>
</dbReference>
<evidence type="ECO:0000256" key="8">
    <source>
        <dbReference type="ARBA" id="ARBA00022842"/>
    </source>
</evidence>
<feature type="binding site" evidence="11">
    <location>
        <begin position="12"/>
        <end position="17"/>
    </location>
    <ligand>
        <name>ATP</name>
        <dbReference type="ChEBI" id="CHEBI:30616"/>
    </ligand>
</feature>
<keyword evidence="7 11" id="KW-0067">ATP-binding</keyword>
<keyword evidence="6 11" id="KW-0418">Kinase</keyword>
<dbReference type="GO" id="GO:0009423">
    <property type="term" value="P:chorismate biosynthetic process"/>
    <property type="evidence" value="ECO:0007669"/>
    <property type="project" value="UniProtKB-UniRule"/>
</dbReference>
<evidence type="ECO:0000256" key="2">
    <source>
        <dbReference type="ARBA" id="ARBA00022490"/>
    </source>
</evidence>
<dbReference type="InterPro" id="IPR023000">
    <property type="entry name" value="Shikimate_kinase_CS"/>
</dbReference>
<evidence type="ECO:0000256" key="5">
    <source>
        <dbReference type="ARBA" id="ARBA00022741"/>
    </source>
</evidence>
<dbReference type="InterPro" id="IPR031322">
    <property type="entry name" value="Shikimate/glucono_kinase"/>
</dbReference>
<feature type="binding site" evidence="11">
    <location>
        <position position="120"/>
    </location>
    <ligand>
        <name>ATP</name>
        <dbReference type="ChEBI" id="CHEBI:30616"/>
    </ligand>
</feature>
<dbReference type="GO" id="GO:0000287">
    <property type="term" value="F:magnesium ion binding"/>
    <property type="evidence" value="ECO:0007669"/>
    <property type="project" value="UniProtKB-UniRule"/>
</dbReference>
<evidence type="ECO:0000256" key="10">
    <source>
        <dbReference type="ARBA" id="ARBA00048567"/>
    </source>
</evidence>
<feature type="binding site" evidence="11">
    <location>
        <position position="79"/>
    </location>
    <ligand>
        <name>substrate</name>
    </ligand>
</feature>
<dbReference type="OrthoDB" id="9800332at2"/>
<dbReference type="UniPathway" id="UPA00053">
    <property type="reaction ID" value="UER00088"/>
</dbReference>
<protein>
    <recommendedName>
        <fullName evidence="11">Shikimate kinase 1</fullName>
        <shortName evidence="11">SK 1</shortName>
        <ecNumber evidence="11">2.7.1.71</ecNumber>
    </recommendedName>
</protein>
<evidence type="ECO:0000313" key="13">
    <source>
        <dbReference type="Proteomes" id="UP000016900"/>
    </source>
</evidence>
<dbReference type="HAMAP" id="MF_00109">
    <property type="entry name" value="Shikimate_kinase"/>
    <property type="match status" value="1"/>
</dbReference>
<comment type="catalytic activity">
    <reaction evidence="10 11">
        <text>shikimate + ATP = 3-phosphoshikimate + ADP + H(+)</text>
        <dbReference type="Rhea" id="RHEA:13121"/>
        <dbReference type="ChEBI" id="CHEBI:15378"/>
        <dbReference type="ChEBI" id="CHEBI:30616"/>
        <dbReference type="ChEBI" id="CHEBI:36208"/>
        <dbReference type="ChEBI" id="CHEBI:145989"/>
        <dbReference type="ChEBI" id="CHEBI:456216"/>
        <dbReference type="EC" id="2.7.1.71"/>
    </reaction>
</comment>
<dbReference type="Proteomes" id="UP000016900">
    <property type="component" value="Chromosome"/>
</dbReference>
<sequence>MSLPIYLIGARGCGKTTIGKILSKTLNYEFKDTDHYIQIITHCNIAEIIKNEGWHAFRLREMHALRAVTALSTVVATGGGIVLSEKNCDFMRQNGKVIWLNASSVILGERLKNEPNLAQRPTLTGRTITEEIDDVLHQRMELYYQTSHYQVDATQSPTYIIKQILDLLDLNNNTI</sequence>
<reference evidence="12 13" key="1">
    <citation type="submission" date="2012-10" db="EMBL/GenBank/DDBJ databases">
        <title>Genome sequence of the symbiont of the pentatomidae stink bug Halyomorpha halys.</title>
        <authorList>
            <person name="Kobayashi H."/>
            <person name="Fujii-Muramatsu R."/>
            <person name="Takeishi K."/>
            <person name="Noda H."/>
        </authorList>
    </citation>
    <scope>NUCLEOTIDE SEQUENCE [LARGE SCALE GENOMIC DNA]</scope>
</reference>
<accession>U3U8G1</accession>
<keyword evidence="11" id="KW-0479">Metal-binding</keyword>
<dbReference type="PATRIC" id="fig|1235990.3.peg.807"/>
<dbReference type="PROSITE" id="PS01128">
    <property type="entry name" value="SHIKIMATE_KINASE"/>
    <property type="match status" value="1"/>
</dbReference>
<comment type="function">
    <text evidence="11">Catalyzes the specific phosphorylation of the 3-hydroxyl group of shikimic acid using ATP as a cosubstrate.</text>
</comment>
<keyword evidence="5 11" id="KW-0547">Nucleotide-binding</keyword>
<dbReference type="PANTHER" id="PTHR21087">
    <property type="entry name" value="SHIKIMATE KINASE"/>
    <property type="match status" value="1"/>
</dbReference>
<feature type="binding site" evidence="11">
    <location>
        <position position="34"/>
    </location>
    <ligand>
        <name>substrate</name>
    </ligand>
</feature>
<feature type="binding site" evidence="11">
    <location>
        <position position="139"/>
    </location>
    <ligand>
        <name>substrate</name>
    </ligand>
</feature>
<dbReference type="GO" id="GO:0009073">
    <property type="term" value="P:aromatic amino acid family biosynthetic process"/>
    <property type="evidence" value="ECO:0007669"/>
    <property type="project" value="UniProtKB-KW"/>
</dbReference>
<evidence type="ECO:0000256" key="6">
    <source>
        <dbReference type="ARBA" id="ARBA00022777"/>
    </source>
</evidence>
<dbReference type="CDD" id="cd00464">
    <property type="entry name" value="SK"/>
    <property type="match status" value="1"/>
</dbReference>
<dbReference type="eggNOG" id="COG0703">
    <property type="taxonomic scope" value="Bacteria"/>
</dbReference>
<evidence type="ECO:0000256" key="3">
    <source>
        <dbReference type="ARBA" id="ARBA00022605"/>
    </source>
</evidence>
<dbReference type="STRING" id="1235990.BMSBPS_0446"/>
<proteinExistence type="inferred from homology"/>
<dbReference type="PANTHER" id="PTHR21087:SF21">
    <property type="entry name" value="SHIKIMATE KINASE 2"/>
    <property type="match status" value="1"/>
</dbReference>
<keyword evidence="13" id="KW-1185">Reference proteome</keyword>
<dbReference type="Gene3D" id="3.40.50.300">
    <property type="entry name" value="P-loop containing nucleotide triphosphate hydrolases"/>
    <property type="match status" value="1"/>
</dbReference>
<dbReference type="Pfam" id="PF01202">
    <property type="entry name" value="SKI"/>
    <property type="match status" value="1"/>
</dbReference>
<evidence type="ECO:0000256" key="11">
    <source>
        <dbReference type="HAMAP-Rule" id="MF_00109"/>
    </source>
</evidence>
<evidence type="ECO:0000256" key="9">
    <source>
        <dbReference type="ARBA" id="ARBA00023141"/>
    </source>
</evidence>
<dbReference type="NCBIfam" id="NF002988">
    <property type="entry name" value="PRK03731.1"/>
    <property type="match status" value="1"/>
</dbReference>
<gene>
    <name evidence="11" type="primary">aroK</name>
    <name evidence="12" type="ORF">HHS_08120</name>
</gene>
<feature type="binding site" evidence="11">
    <location>
        <position position="16"/>
    </location>
    <ligand>
        <name>Mg(2+)</name>
        <dbReference type="ChEBI" id="CHEBI:18420"/>
    </ligand>
</feature>
<keyword evidence="2 11" id="KW-0963">Cytoplasm</keyword>
<dbReference type="EC" id="2.7.1.71" evidence="11"/>
<dbReference type="KEGG" id="hhs:HHS_08120"/>
<dbReference type="AlphaFoldDB" id="U3U8G1"/>